<comment type="cofactor">
    <cofactor evidence="1">
        <name>[4Fe-4S] cluster</name>
        <dbReference type="ChEBI" id="CHEBI:49883"/>
    </cofactor>
</comment>
<gene>
    <name evidence="7" type="ORF">SAMN02745206_02792</name>
</gene>
<dbReference type="InterPro" id="IPR006638">
    <property type="entry name" value="Elp3/MiaA/NifB-like_rSAM"/>
</dbReference>
<dbReference type="AlphaFoldDB" id="A0A1M5F1X9"/>
<evidence type="ECO:0000259" key="6">
    <source>
        <dbReference type="PROSITE" id="PS51918"/>
    </source>
</evidence>
<feature type="domain" description="Radical SAM core" evidence="6">
    <location>
        <begin position="13"/>
        <end position="289"/>
    </location>
</feature>
<dbReference type="PANTHER" id="PTHR43409:SF4">
    <property type="entry name" value="RADICAL SAM SUPERFAMILY PROTEIN"/>
    <property type="match status" value="1"/>
</dbReference>
<name>A0A1M5F1X9_9BACT</name>
<dbReference type="SFLD" id="SFLDG01095">
    <property type="entry name" value="Uncharacterised_Radical_SAM_Su"/>
    <property type="match status" value="1"/>
</dbReference>
<organism evidence="7 8">
    <name type="scientific">Desulfacinum infernum DSM 9756</name>
    <dbReference type="NCBI Taxonomy" id="1121391"/>
    <lineage>
        <taxon>Bacteria</taxon>
        <taxon>Pseudomonadati</taxon>
        <taxon>Thermodesulfobacteriota</taxon>
        <taxon>Syntrophobacteria</taxon>
        <taxon>Syntrophobacterales</taxon>
        <taxon>Syntrophobacteraceae</taxon>
        <taxon>Desulfacinum</taxon>
    </lineage>
</organism>
<evidence type="ECO:0000256" key="1">
    <source>
        <dbReference type="ARBA" id="ARBA00001966"/>
    </source>
</evidence>
<dbReference type="GO" id="GO:0046872">
    <property type="term" value="F:metal ion binding"/>
    <property type="evidence" value="ECO:0007669"/>
    <property type="project" value="UniProtKB-KW"/>
</dbReference>
<sequence>MSFTFEQGPIRPPSEAKSLLLRFTRNCPWNRCRFCPVYKGRPFSRRPLSEIKADIDAVRNILDDLKALSWSLGEGGALSPVVVNRALTDPAKGGCYRHVAVWAYHGEGTVFLQDANNLIMRTGDLVEALRYLRERVPGITRVTSYGRSNTIARKSLEELKEIREAGLDRIHIGLESGSDTVLRFMEKGATADQHIEAGRKVMEAGMTLSEYIMPGLGGVRWSREHALETARVLNAVDPHFIRLRSLRIPPNTPLYEDLRAGSFEPLSDDDTVREIRLLIENLEGIHSTLTSDHIMNLLENVEGTFPQDKDRMLATIDRYLSLPDEDRLLYRLGRRGGALRSVDDLLDPAMRARLERARRELEAETGKDLEALIKELGDQYI</sequence>
<dbReference type="PANTHER" id="PTHR43409">
    <property type="entry name" value="ANAEROBIC MAGNESIUM-PROTOPORPHYRIN IX MONOMETHYL ESTER CYCLASE-RELATED"/>
    <property type="match status" value="1"/>
</dbReference>
<dbReference type="GO" id="GO:0051536">
    <property type="term" value="F:iron-sulfur cluster binding"/>
    <property type="evidence" value="ECO:0007669"/>
    <property type="project" value="UniProtKB-KW"/>
</dbReference>
<dbReference type="EMBL" id="FQVB01000029">
    <property type="protein sequence ID" value="SHF85457.1"/>
    <property type="molecule type" value="Genomic_DNA"/>
</dbReference>
<keyword evidence="4" id="KW-0408">Iron</keyword>
<evidence type="ECO:0000256" key="3">
    <source>
        <dbReference type="ARBA" id="ARBA00022723"/>
    </source>
</evidence>
<dbReference type="SUPFAM" id="SSF102114">
    <property type="entry name" value="Radical SAM enzymes"/>
    <property type="match status" value="1"/>
</dbReference>
<evidence type="ECO:0000256" key="5">
    <source>
        <dbReference type="ARBA" id="ARBA00023014"/>
    </source>
</evidence>
<evidence type="ECO:0000313" key="8">
    <source>
        <dbReference type="Proteomes" id="UP000184076"/>
    </source>
</evidence>
<protein>
    <submittedName>
        <fullName evidence="7">Radical SAM superfamily protein</fullName>
    </submittedName>
</protein>
<accession>A0A1M5F1X9</accession>
<dbReference type="PROSITE" id="PS51918">
    <property type="entry name" value="RADICAL_SAM"/>
    <property type="match status" value="1"/>
</dbReference>
<dbReference type="Proteomes" id="UP000184076">
    <property type="component" value="Unassembled WGS sequence"/>
</dbReference>
<dbReference type="GO" id="GO:0003824">
    <property type="term" value="F:catalytic activity"/>
    <property type="evidence" value="ECO:0007669"/>
    <property type="project" value="InterPro"/>
</dbReference>
<dbReference type="Pfam" id="PF04055">
    <property type="entry name" value="Radical_SAM"/>
    <property type="match status" value="1"/>
</dbReference>
<proteinExistence type="predicted"/>
<keyword evidence="3" id="KW-0479">Metal-binding</keyword>
<evidence type="ECO:0000313" key="7">
    <source>
        <dbReference type="EMBL" id="SHF85457.1"/>
    </source>
</evidence>
<dbReference type="SFLD" id="SFLDS00029">
    <property type="entry name" value="Radical_SAM"/>
    <property type="match status" value="1"/>
</dbReference>
<keyword evidence="8" id="KW-1185">Reference proteome</keyword>
<dbReference type="STRING" id="1121391.SAMN02745206_02792"/>
<dbReference type="SMART" id="SM00729">
    <property type="entry name" value="Elp3"/>
    <property type="match status" value="1"/>
</dbReference>
<dbReference type="InterPro" id="IPR007197">
    <property type="entry name" value="rSAM"/>
</dbReference>
<dbReference type="InterPro" id="IPR051198">
    <property type="entry name" value="BchE-like"/>
</dbReference>
<dbReference type="Gene3D" id="3.20.20.70">
    <property type="entry name" value="Aldolase class I"/>
    <property type="match status" value="1"/>
</dbReference>
<dbReference type="InterPro" id="IPR058240">
    <property type="entry name" value="rSAM_sf"/>
</dbReference>
<keyword evidence="5" id="KW-0411">Iron-sulfur</keyword>
<dbReference type="CDD" id="cd01335">
    <property type="entry name" value="Radical_SAM"/>
    <property type="match status" value="1"/>
</dbReference>
<evidence type="ECO:0000256" key="4">
    <source>
        <dbReference type="ARBA" id="ARBA00023004"/>
    </source>
</evidence>
<reference evidence="8" key="1">
    <citation type="submission" date="2016-11" db="EMBL/GenBank/DDBJ databases">
        <authorList>
            <person name="Varghese N."/>
            <person name="Submissions S."/>
        </authorList>
    </citation>
    <scope>NUCLEOTIDE SEQUENCE [LARGE SCALE GENOMIC DNA]</scope>
    <source>
        <strain evidence="8">DSM 9756</strain>
    </source>
</reference>
<dbReference type="RefSeq" id="WP_073040506.1">
    <property type="nucleotide sequence ID" value="NZ_FQVB01000029.1"/>
</dbReference>
<evidence type="ECO:0000256" key="2">
    <source>
        <dbReference type="ARBA" id="ARBA00022691"/>
    </source>
</evidence>
<dbReference type="InterPro" id="IPR013785">
    <property type="entry name" value="Aldolase_TIM"/>
</dbReference>
<keyword evidence="2" id="KW-0949">S-adenosyl-L-methionine</keyword>